<keyword evidence="2" id="KW-0813">Transport</keyword>
<reference evidence="4" key="1">
    <citation type="submission" date="2019-08" db="EMBL/GenBank/DDBJ databases">
        <authorList>
            <person name="Kucharzyk K."/>
            <person name="Murdoch R.W."/>
            <person name="Higgins S."/>
            <person name="Loffler F."/>
        </authorList>
    </citation>
    <scope>NUCLEOTIDE SEQUENCE</scope>
</reference>
<protein>
    <submittedName>
        <fullName evidence="4">V-type ATP synthase subunit C</fullName>
    </submittedName>
</protein>
<gene>
    <name evidence="4" type="primary">atpC_6</name>
    <name evidence="4" type="ORF">SDC9_16240</name>
</gene>
<dbReference type="EMBL" id="VSSQ01000053">
    <property type="protein sequence ID" value="MPL70484.1"/>
    <property type="molecule type" value="Genomic_DNA"/>
</dbReference>
<comment type="similarity">
    <text evidence="1">Belongs to the V-ATPase V0D/AC39 subunit family.</text>
</comment>
<dbReference type="Gene3D" id="1.20.1690.10">
    <property type="entry name" value="V-type ATP synthase subunit C domain"/>
    <property type="match status" value="2"/>
</dbReference>
<keyword evidence="3" id="KW-0406">Ion transport</keyword>
<dbReference type="InterPro" id="IPR050873">
    <property type="entry name" value="V-ATPase_V0D/AC39_subunit"/>
</dbReference>
<dbReference type="Gene3D" id="1.10.132.50">
    <property type="entry name" value="ATP synthase (C/AC39) subunit, domain 3"/>
    <property type="match status" value="1"/>
</dbReference>
<sequence>MPSALSEYGYISAKLKARISTFLSEETLEKLARSKSLQEAFLPLRGTYLEIVESRYAATGDLKAVEADLDSIEFDAHSFSVSQVPEPASSFIRAKAREAEIDLIKGALRLWFDAHARGRVIDDRTGYLYKGRALGSIDLGDLVNAPTPADAAAVLTGSPYVSLVSELLPQAVASGSVFEMESSLDREYFENLFHTLELLPRRDRAVAERFVGVDVDIHNITNLIRLRSFNGIASDRTGRYLIDFGTAIPAFALSRAYDSDDLSGLAAAVLGVRGKAMEAGWDSRDNKARLSSLERMLRRIRVAEARKCLAGYPFSIGIVLAYLALLSEQLRDVRTILNAKYFGLADERLRSFL</sequence>
<dbReference type="PANTHER" id="PTHR38682">
    <property type="entry name" value="V-TYPE ATP SYNTHASE SUBUNIT C"/>
    <property type="match status" value="1"/>
</dbReference>
<accession>A0A644TU68</accession>
<organism evidence="4">
    <name type="scientific">bioreactor metagenome</name>
    <dbReference type="NCBI Taxonomy" id="1076179"/>
    <lineage>
        <taxon>unclassified sequences</taxon>
        <taxon>metagenomes</taxon>
        <taxon>ecological metagenomes</taxon>
    </lineage>
</organism>
<dbReference type="InterPro" id="IPR002843">
    <property type="entry name" value="ATPase_V0-cplx_csu/dsu"/>
</dbReference>
<evidence type="ECO:0000313" key="4">
    <source>
        <dbReference type="EMBL" id="MPL70484.1"/>
    </source>
</evidence>
<dbReference type="InterPro" id="IPR036079">
    <property type="entry name" value="ATPase_csu/dsu_sf"/>
</dbReference>
<dbReference type="Pfam" id="PF01992">
    <property type="entry name" value="vATP-synt_AC39"/>
    <property type="match status" value="1"/>
</dbReference>
<dbReference type="InterPro" id="IPR035067">
    <property type="entry name" value="V-type_ATPase_csu/dsu"/>
</dbReference>
<name>A0A644TU68_9ZZZZ</name>
<dbReference type="AlphaFoldDB" id="A0A644TU68"/>
<dbReference type="InterPro" id="IPR044911">
    <property type="entry name" value="V-type_ATPase_csu/dsu_dom_3"/>
</dbReference>
<evidence type="ECO:0000256" key="1">
    <source>
        <dbReference type="ARBA" id="ARBA00006709"/>
    </source>
</evidence>
<evidence type="ECO:0000256" key="2">
    <source>
        <dbReference type="ARBA" id="ARBA00022448"/>
    </source>
</evidence>
<dbReference type="PANTHER" id="PTHR38682:SF1">
    <property type="entry name" value="V-TYPE ATP SYNTHASE SUBUNIT C"/>
    <property type="match status" value="1"/>
</dbReference>
<dbReference type="GO" id="GO:0046961">
    <property type="term" value="F:proton-transporting ATPase activity, rotational mechanism"/>
    <property type="evidence" value="ECO:0007669"/>
    <property type="project" value="InterPro"/>
</dbReference>
<evidence type="ECO:0000256" key="3">
    <source>
        <dbReference type="ARBA" id="ARBA00023065"/>
    </source>
</evidence>
<proteinExistence type="inferred from homology"/>
<dbReference type="SUPFAM" id="SSF103486">
    <property type="entry name" value="V-type ATP synthase subunit C"/>
    <property type="match status" value="1"/>
</dbReference>
<comment type="caution">
    <text evidence="4">The sequence shown here is derived from an EMBL/GenBank/DDBJ whole genome shotgun (WGS) entry which is preliminary data.</text>
</comment>